<reference evidence="1 2" key="1">
    <citation type="submission" date="2023-07" db="EMBL/GenBank/DDBJ databases">
        <title>Pathogens genome sequencing project 196.</title>
        <authorList>
            <person name="Cao X."/>
        </authorList>
    </citation>
    <scope>NUCLEOTIDE SEQUENCE [LARGE SCALE GENOMIC DNA]</scope>
    <source>
        <strain evidence="1 2">SM41</strain>
    </source>
</reference>
<dbReference type="Pfam" id="PF05489">
    <property type="entry name" value="Phage_tail_X"/>
    <property type="match status" value="1"/>
</dbReference>
<evidence type="ECO:0000313" key="1">
    <source>
        <dbReference type="EMBL" id="MDQ9558882.1"/>
    </source>
</evidence>
<sequence length="67" mass="7326">MEVKALQGDTVDQLCYRYYGKTQGVTEAVLEANPGLCEGGPFLAAGQVITLPDIARQAREDIVQLWD</sequence>
<comment type="caution">
    <text evidence="1">The sequence shown here is derived from an EMBL/GenBank/DDBJ whole genome shotgun (WGS) entry which is preliminary data.</text>
</comment>
<protein>
    <submittedName>
        <fullName evidence="1">Tail protein X</fullName>
    </submittedName>
</protein>
<gene>
    <name evidence="1" type="ORF">RF091_25670</name>
</gene>
<dbReference type="InterPro" id="IPR008861">
    <property type="entry name" value="GpX-like"/>
</dbReference>
<organism evidence="1 2">
    <name type="scientific">Serratia marcescens</name>
    <dbReference type="NCBI Taxonomy" id="615"/>
    <lineage>
        <taxon>Bacteria</taxon>
        <taxon>Pseudomonadati</taxon>
        <taxon>Pseudomonadota</taxon>
        <taxon>Gammaproteobacteria</taxon>
        <taxon>Enterobacterales</taxon>
        <taxon>Yersiniaceae</taxon>
        <taxon>Serratia</taxon>
    </lineage>
</organism>
<dbReference type="AlphaFoldDB" id="A0ABD5BR86"/>
<dbReference type="Proteomes" id="UP001234811">
    <property type="component" value="Unassembled WGS sequence"/>
</dbReference>
<dbReference type="RefSeq" id="WP_048795118.1">
    <property type="nucleotide sequence ID" value="NZ_CAMKIY010000008.1"/>
</dbReference>
<name>A0ABD5BR86_SERMA</name>
<dbReference type="EMBL" id="JAVIPQ010000435">
    <property type="protein sequence ID" value="MDQ9558882.1"/>
    <property type="molecule type" value="Genomic_DNA"/>
</dbReference>
<evidence type="ECO:0000313" key="2">
    <source>
        <dbReference type="Proteomes" id="UP001234811"/>
    </source>
</evidence>
<accession>A0ABD5BR86</accession>
<proteinExistence type="predicted"/>